<keyword evidence="3" id="KW-1133">Transmembrane helix</keyword>
<protein>
    <submittedName>
        <fullName evidence="6">Uncharacterized protein</fullName>
    </submittedName>
</protein>
<dbReference type="PANTHER" id="PTHR48022">
    <property type="entry name" value="PLASTIDIC GLUCOSE TRANSPORTER 4"/>
    <property type="match status" value="1"/>
</dbReference>
<dbReference type="Pfam" id="PF00083">
    <property type="entry name" value="Sugar_tr"/>
    <property type="match status" value="1"/>
</dbReference>
<evidence type="ECO:0000256" key="3">
    <source>
        <dbReference type="ARBA" id="ARBA00022989"/>
    </source>
</evidence>
<keyword evidence="2" id="KW-0812">Transmembrane</keyword>
<feature type="signal peptide" evidence="5">
    <location>
        <begin position="1"/>
        <end position="19"/>
    </location>
</feature>
<gene>
    <name evidence="6" type="ORF">VTL71DRAFT_3499</name>
</gene>
<dbReference type="Proteomes" id="UP001595075">
    <property type="component" value="Unassembled WGS sequence"/>
</dbReference>
<evidence type="ECO:0000256" key="2">
    <source>
        <dbReference type="ARBA" id="ARBA00022692"/>
    </source>
</evidence>
<accession>A0ABR4C7B0</accession>
<comment type="subcellular location">
    <subcellularLocation>
        <location evidence="1">Membrane</location>
        <topology evidence="1">Multi-pass membrane protein</topology>
    </subcellularLocation>
</comment>
<evidence type="ECO:0000256" key="5">
    <source>
        <dbReference type="SAM" id="SignalP"/>
    </source>
</evidence>
<evidence type="ECO:0000256" key="4">
    <source>
        <dbReference type="ARBA" id="ARBA00023136"/>
    </source>
</evidence>
<reference evidence="6 7" key="1">
    <citation type="journal article" date="2024" name="Commun. Biol.">
        <title>Comparative genomic analysis of thermophilic fungi reveals convergent evolutionary adaptations and gene losses.</title>
        <authorList>
            <person name="Steindorff A.S."/>
            <person name="Aguilar-Pontes M.V."/>
            <person name="Robinson A.J."/>
            <person name="Andreopoulos B."/>
            <person name="LaButti K."/>
            <person name="Kuo A."/>
            <person name="Mondo S."/>
            <person name="Riley R."/>
            <person name="Otillar R."/>
            <person name="Haridas S."/>
            <person name="Lipzen A."/>
            <person name="Grimwood J."/>
            <person name="Schmutz J."/>
            <person name="Clum A."/>
            <person name="Reid I.D."/>
            <person name="Moisan M.C."/>
            <person name="Butler G."/>
            <person name="Nguyen T.T.M."/>
            <person name="Dewar K."/>
            <person name="Conant G."/>
            <person name="Drula E."/>
            <person name="Henrissat B."/>
            <person name="Hansel C."/>
            <person name="Singer S."/>
            <person name="Hutchinson M.I."/>
            <person name="de Vries R.P."/>
            <person name="Natvig D.O."/>
            <person name="Powell A.J."/>
            <person name="Tsang A."/>
            <person name="Grigoriev I.V."/>
        </authorList>
    </citation>
    <scope>NUCLEOTIDE SEQUENCE [LARGE SCALE GENOMIC DNA]</scope>
    <source>
        <strain evidence="6 7">CBS 494.80</strain>
    </source>
</reference>
<organism evidence="6 7">
    <name type="scientific">Oculimacula yallundae</name>
    <dbReference type="NCBI Taxonomy" id="86028"/>
    <lineage>
        <taxon>Eukaryota</taxon>
        <taxon>Fungi</taxon>
        <taxon>Dikarya</taxon>
        <taxon>Ascomycota</taxon>
        <taxon>Pezizomycotina</taxon>
        <taxon>Leotiomycetes</taxon>
        <taxon>Helotiales</taxon>
        <taxon>Ploettnerulaceae</taxon>
        <taxon>Oculimacula</taxon>
    </lineage>
</organism>
<evidence type="ECO:0000313" key="6">
    <source>
        <dbReference type="EMBL" id="KAL2065829.1"/>
    </source>
</evidence>
<keyword evidence="5" id="KW-0732">Signal</keyword>
<dbReference type="EMBL" id="JAZHXI010000012">
    <property type="protein sequence ID" value="KAL2065829.1"/>
    <property type="molecule type" value="Genomic_DNA"/>
</dbReference>
<dbReference type="SUPFAM" id="SSF103473">
    <property type="entry name" value="MFS general substrate transporter"/>
    <property type="match status" value="1"/>
</dbReference>
<comment type="caution">
    <text evidence="6">The sequence shown here is derived from an EMBL/GenBank/DDBJ whole genome shotgun (WGS) entry which is preliminary data.</text>
</comment>
<feature type="chain" id="PRO_5047405178" evidence="5">
    <location>
        <begin position="20"/>
        <end position="142"/>
    </location>
</feature>
<proteinExistence type="predicted"/>
<dbReference type="InterPro" id="IPR005828">
    <property type="entry name" value="MFS_sugar_transport-like"/>
</dbReference>
<keyword evidence="7" id="KW-1185">Reference proteome</keyword>
<name>A0ABR4C7B0_9HELO</name>
<dbReference type="InterPro" id="IPR050360">
    <property type="entry name" value="MFS_Sugar_Transporters"/>
</dbReference>
<dbReference type="PANTHER" id="PTHR48022:SF5">
    <property type="entry name" value="ALPHA-GLUCOSIDES PERMEASE MPH2-RELATED"/>
    <property type="match status" value="1"/>
</dbReference>
<dbReference type="InterPro" id="IPR036259">
    <property type="entry name" value="MFS_trans_sf"/>
</dbReference>
<evidence type="ECO:0000313" key="7">
    <source>
        <dbReference type="Proteomes" id="UP001595075"/>
    </source>
</evidence>
<keyword evidence="4" id="KW-0472">Membrane</keyword>
<dbReference type="Gene3D" id="1.20.1250.20">
    <property type="entry name" value="MFS general substrate transporter like domains"/>
    <property type="match status" value="1"/>
</dbReference>
<sequence>MAGFYFLFTFCYDTAVGTAAYSIVTEMPSTRLRTKIIVLARNLYNVQGTINGVITPFMLNPSAWNWKGKAGFFWAGTSLLCLTWSEFRLPEGRGRTYGELDILLEQRISARKLSFAVLDPFHYSDGEVQKVEDNPTEKTWKV</sequence>
<evidence type="ECO:0000256" key="1">
    <source>
        <dbReference type="ARBA" id="ARBA00004141"/>
    </source>
</evidence>